<proteinExistence type="predicted"/>
<gene>
    <name evidence="1" type="ORF">ASZ90_002300</name>
</gene>
<comment type="caution">
    <text evidence="1">The sequence shown here is derived from an EMBL/GenBank/DDBJ whole genome shotgun (WGS) entry which is preliminary data.</text>
</comment>
<accession>A0A0W8G3S9</accession>
<evidence type="ECO:0008006" key="2">
    <source>
        <dbReference type="Google" id="ProtNLM"/>
    </source>
</evidence>
<reference evidence="1" key="1">
    <citation type="journal article" date="2015" name="Proc. Natl. Acad. Sci. U.S.A.">
        <title>Networks of energetic and metabolic interactions define dynamics in microbial communities.</title>
        <authorList>
            <person name="Embree M."/>
            <person name="Liu J.K."/>
            <person name="Al-Bassam M.M."/>
            <person name="Zengler K."/>
        </authorList>
    </citation>
    <scope>NUCLEOTIDE SEQUENCE</scope>
</reference>
<evidence type="ECO:0000313" key="1">
    <source>
        <dbReference type="EMBL" id="KUG27844.1"/>
    </source>
</evidence>
<sequence length="141" mass="15240">MKGFIACASVLCLLLLAAPGLAAGDVPDLTGVWTTASEGGVLVRGETVGKATHWEKKQTTLHGELTIKEQNGRVLFGEFTSPRHTEPFIAVIGHDGRHVYFADTDGYYDATLVDPGTIEMVYRHVTATDTVAAVGIWKRKK</sequence>
<dbReference type="AlphaFoldDB" id="A0A0W8G3S9"/>
<organism evidence="1">
    <name type="scientific">hydrocarbon metagenome</name>
    <dbReference type="NCBI Taxonomy" id="938273"/>
    <lineage>
        <taxon>unclassified sequences</taxon>
        <taxon>metagenomes</taxon>
        <taxon>ecological metagenomes</taxon>
    </lineage>
</organism>
<dbReference type="EMBL" id="LNQE01000283">
    <property type="protein sequence ID" value="KUG27844.1"/>
    <property type="molecule type" value="Genomic_DNA"/>
</dbReference>
<protein>
    <recommendedName>
        <fullName evidence="2">TIGR03067 domain-containing protein</fullName>
    </recommendedName>
</protein>
<name>A0A0W8G3S9_9ZZZZ</name>